<dbReference type="SUPFAM" id="SSF54909">
    <property type="entry name" value="Dimeric alpha+beta barrel"/>
    <property type="match status" value="1"/>
</dbReference>
<dbReference type="PROSITE" id="PS51725">
    <property type="entry name" value="ABM"/>
    <property type="match status" value="1"/>
</dbReference>
<reference evidence="2 3" key="1">
    <citation type="submission" date="2023-08" db="EMBL/GenBank/DDBJ databases">
        <title>Black Yeasts Isolated from many extreme environments.</title>
        <authorList>
            <person name="Coleine C."/>
            <person name="Stajich J.E."/>
            <person name="Selbmann L."/>
        </authorList>
    </citation>
    <scope>NUCLEOTIDE SEQUENCE [LARGE SCALE GENOMIC DNA]</scope>
    <source>
        <strain evidence="2 3">CCFEE 5792</strain>
    </source>
</reference>
<proteinExistence type="predicted"/>
<dbReference type="EMBL" id="JAVRRD010000001">
    <property type="protein sequence ID" value="KAK5064956.1"/>
    <property type="molecule type" value="Genomic_DNA"/>
</dbReference>
<sequence length="274" mass="30345">MSSEQKPLALLVKIHPRSAEKREKVINLSPKTCTDQSHRELIHPAATTQIISSLPVNFFRQPDTQCTTWSYFTPATRQGGMLAKFQQDAPVPLIGGLEIYSSPSALSYVQKSAEYKQYFDQVKDQDLYEKDETLEVWYPAGGFVARPNETETGKAKIVVLASFVAKDGPENKDKLVEVLSNYCAWVRDNEPTTLSYGVFTRPKSPNEVLLFERYKDLPAIGAHGKTKEFKAMFKGTGPYVQGKKTVLSEWEELDGSFVSNVPGGAGAAGGKSKL</sequence>
<gene>
    <name evidence="2" type="ORF">LTR84_000790</name>
</gene>
<dbReference type="Pfam" id="PF03992">
    <property type="entry name" value="ABM"/>
    <property type="match status" value="1"/>
</dbReference>
<dbReference type="PANTHER" id="PTHR40624:SF1">
    <property type="entry name" value="BIOSYNTHESIS MONOOXYGENASE, PUTATIVE (AFU_ORTHOLOGUE AFUA_1G12025)-RELATED"/>
    <property type="match status" value="1"/>
</dbReference>
<organism evidence="2 3">
    <name type="scientific">Exophiala bonariae</name>
    <dbReference type="NCBI Taxonomy" id="1690606"/>
    <lineage>
        <taxon>Eukaryota</taxon>
        <taxon>Fungi</taxon>
        <taxon>Dikarya</taxon>
        <taxon>Ascomycota</taxon>
        <taxon>Pezizomycotina</taxon>
        <taxon>Eurotiomycetes</taxon>
        <taxon>Chaetothyriomycetidae</taxon>
        <taxon>Chaetothyriales</taxon>
        <taxon>Herpotrichiellaceae</taxon>
        <taxon>Exophiala</taxon>
    </lineage>
</organism>
<protein>
    <recommendedName>
        <fullName evidence="1">ABM domain-containing protein</fullName>
    </recommendedName>
</protein>
<dbReference type="GeneID" id="89969012"/>
<evidence type="ECO:0000313" key="2">
    <source>
        <dbReference type="EMBL" id="KAK5064956.1"/>
    </source>
</evidence>
<keyword evidence="3" id="KW-1185">Reference proteome</keyword>
<dbReference type="InterPro" id="IPR011008">
    <property type="entry name" value="Dimeric_a/b-barrel"/>
</dbReference>
<comment type="caution">
    <text evidence="2">The sequence shown here is derived from an EMBL/GenBank/DDBJ whole genome shotgun (WGS) entry which is preliminary data.</text>
</comment>
<dbReference type="RefSeq" id="XP_064712280.1">
    <property type="nucleotide sequence ID" value="XM_064844420.1"/>
</dbReference>
<name>A0AAV9NRK1_9EURO</name>
<evidence type="ECO:0000313" key="3">
    <source>
        <dbReference type="Proteomes" id="UP001358417"/>
    </source>
</evidence>
<accession>A0AAV9NRK1</accession>
<dbReference type="AlphaFoldDB" id="A0AAV9NRK1"/>
<dbReference type="Gene3D" id="3.30.70.100">
    <property type="match status" value="1"/>
</dbReference>
<feature type="domain" description="ABM" evidence="1">
    <location>
        <begin position="157"/>
        <end position="250"/>
    </location>
</feature>
<dbReference type="InterPro" id="IPR007138">
    <property type="entry name" value="ABM_dom"/>
</dbReference>
<dbReference type="PANTHER" id="PTHR40624">
    <property type="entry name" value="BIOSYNTHESIS MONOOXYGENASE, PUTATIVE (AFU_ORTHOLOGUE AFUA_1G12025)-RELATED"/>
    <property type="match status" value="1"/>
</dbReference>
<evidence type="ECO:0000259" key="1">
    <source>
        <dbReference type="PROSITE" id="PS51725"/>
    </source>
</evidence>
<dbReference type="Proteomes" id="UP001358417">
    <property type="component" value="Unassembled WGS sequence"/>
</dbReference>